<accession>A0ABV8ZC30</accession>
<keyword evidence="1" id="KW-0472">Membrane</keyword>
<evidence type="ECO:0000256" key="1">
    <source>
        <dbReference type="SAM" id="Phobius"/>
    </source>
</evidence>
<proteinExistence type="predicted"/>
<evidence type="ECO:0000313" key="3">
    <source>
        <dbReference type="Proteomes" id="UP001596003"/>
    </source>
</evidence>
<evidence type="ECO:0000313" key="2">
    <source>
        <dbReference type="EMBL" id="MFC4476493.1"/>
    </source>
</evidence>
<keyword evidence="1" id="KW-0812">Transmembrane</keyword>
<feature type="transmembrane region" description="Helical" evidence="1">
    <location>
        <begin position="6"/>
        <end position="26"/>
    </location>
</feature>
<organism evidence="2 3">
    <name type="scientific">Flavobacterium chungangensis</name>
    <dbReference type="NCBI Taxonomy" id="2708132"/>
    <lineage>
        <taxon>Bacteria</taxon>
        <taxon>Pseudomonadati</taxon>
        <taxon>Bacteroidota</taxon>
        <taxon>Flavobacteriia</taxon>
        <taxon>Flavobacteriales</taxon>
        <taxon>Flavobacteriaceae</taxon>
        <taxon>Flavobacterium</taxon>
    </lineage>
</organism>
<protein>
    <submittedName>
        <fullName evidence="2">Uncharacterized protein</fullName>
    </submittedName>
</protein>
<dbReference type="EMBL" id="JBHSFY010000003">
    <property type="protein sequence ID" value="MFC4476493.1"/>
    <property type="molecule type" value="Genomic_DNA"/>
</dbReference>
<name>A0ABV8ZC30_9FLAO</name>
<keyword evidence="3" id="KW-1185">Reference proteome</keyword>
<dbReference type="Proteomes" id="UP001596003">
    <property type="component" value="Unassembled WGS sequence"/>
</dbReference>
<comment type="caution">
    <text evidence="2">The sequence shown here is derived from an EMBL/GenBank/DDBJ whole genome shotgun (WGS) entry which is preliminary data.</text>
</comment>
<reference evidence="3" key="1">
    <citation type="journal article" date="2019" name="Int. J. Syst. Evol. Microbiol.">
        <title>The Global Catalogue of Microorganisms (GCM) 10K type strain sequencing project: providing services to taxonomists for standard genome sequencing and annotation.</title>
        <authorList>
            <consortium name="The Broad Institute Genomics Platform"/>
            <consortium name="The Broad Institute Genome Sequencing Center for Infectious Disease"/>
            <person name="Wu L."/>
            <person name="Ma J."/>
        </authorList>
    </citation>
    <scope>NUCLEOTIDE SEQUENCE [LARGE SCALE GENOMIC DNA]</scope>
    <source>
        <strain evidence="3">NBRC 103627</strain>
    </source>
</reference>
<dbReference type="RefSeq" id="WP_379795869.1">
    <property type="nucleotide sequence ID" value="NZ_JBHSFY010000003.1"/>
</dbReference>
<gene>
    <name evidence="2" type="ORF">ACFO3N_05405</name>
</gene>
<keyword evidence="1" id="KW-1133">Transmembrane helix</keyword>
<sequence length="159" mass="18495">MFKYKSSPIVIVVLLVLSSIFFAIYYKISKIEIEKDNKLLTNDIVFSGIITDLKVSKNHAFGILQLKIIKTNNYSFKPYLEGELYPYAIKDSVAEIYNYIPLSIKKGYKVQINSNKKTITFYDGDKIKYQWEIYIVSEERDIDFVKKNTIFDDVGNVSD</sequence>